<evidence type="ECO:0000256" key="2">
    <source>
        <dbReference type="PROSITE-ProRule" id="PRU00284"/>
    </source>
</evidence>
<keyword evidence="3" id="KW-0175">Coiled coil</keyword>
<dbReference type="InterPro" id="IPR004089">
    <property type="entry name" value="MCPsignal_dom"/>
</dbReference>
<evidence type="ECO:0000259" key="4">
    <source>
        <dbReference type="PROSITE" id="PS50111"/>
    </source>
</evidence>
<dbReference type="Proteomes" id="UP000290174">
    <property type="component" value="Unassembled WGS sequence"/>
</dbReference>
<name>A0A4V1KX88_9BRAD</name>
<dbReference type="PANTHER" id="PTHR32089">
    <property type="entry name" value="METHYL-ACCEPTING CHEMOTAXIS PROTEIN MCPB"/>
    <property type="match status" value="1"/>
</dbReference>
<evidence type="ECO:0000313" key="5">
    <source>
        <dbReference type="EMBL" id="RXH01375.1"/>
    </source>
</evidence>
<protein>
    <submittedName>
        <fullName evidence="5">Methyl-accepting chemotaxis protein</fullName>
    </submittedName>
</protein>
<evidence type="ECO:0000256" key="1">
    <source>
        <dbReference type="ARBA" id="ARBA00023224"/>
    </source>
</evidence>
<organism evidence="5 6">
    <name type="scientific">Bradyrhizobium zhanjiangense</name>
    <dbReference type="NCBI Taxonomy" id="1325107"/>
    <lineage>
        <taxon>Bacteria</taxon>
        <taxon>Pseudomonadati</taxon>
        <taxon>Pseudomonadota</taxon>
        <taxon>Alphaproteobacteria</taxon>
        <taxon>Hyphomicrobiales</taxon>
        <taxon>Nitrobacteraceae</taxon>
        <taxon>Bradyrhizobium</taxon>
    </lineage>
</organism>
<dbReference type="SUPFAM" id="SSF58104">
    <property type="entry name" value="Methyl-accepting chemotaxis protein (MCP) signaling domain"/>
    <property type="match status" value="1"/>
</dbReference>
<gene>
    <name evidence="5" type="ORF">EAS61_06575</name>
</gene>
<dbReference type="Pfam" id="PF00015">
    <property type="entry name" value="MCPsignal"/>
    <property type="match status" value="1"/>
</dbReference>
<reference evidence="5 6" key="1">
    <citation type="submission" date="2018-11" db="EMBL/GenBank/DDBJ databases">
        <title>Bradyrhizobium sp. nov., isolated from effective nodules of peanut in China.</title>
        <authorList>
            <person name="Li Y."/>
        </authorList>
    </citation>
    <scope>NUCLEOTIDE SEQUENCE [LARGE SCALE GENOMIC DNA]</scope>
    <source>
        <strain evidence="5 6">CCBAU 51770</strain>
    </source>
</reference>
<sequence>MVNPDFISACENSVRPFPDKRDVMAFGLFRKRLPEMAAPAAAPQPVANFEPVPATDGDSAREILELLELELGAMIRQLERAANSVAGGAEATAATLAAIRDRTDALTGRTNAAQSTASTFAHAADKFTQSALGIGAQVREAGKLADEASAAAQEARANVDRLRESSAAIGNVVNLIAQIARQTTLLALNSTIEAARAGAAGKGFAVVATEVKALAVQTQSATEEITRKIDALQRDAAGSADAVHRISQAIEAIRPVFATVNGAVAEQNATTSEVSGNATSASEFIVSVGESAAEIDAATKAAETHGENVASAGRAVTTFAQKLKSRCAVLLRQSEHDDRRKTERLPCHLKFETARGVMPVYEIAMDGVLIGGADAGRLAPQALIEGSLEHVGACRLRVVEQSKAGARAQFVNPNTELREKIEDRLWSIHEENTEFVTRAMEAGNALTRIFEQAVARGEVRIDDLFDTDYVEIAGTNPQQYRTKYLDWADRALPPLQEAFLAKEPRMAFCAMVDRNGFLPVHNKIYSHPQRPGDVAWNMANSRNRRIFNDPAGLAAARNLRSYLVQSYARDMGNGNTVMMREIDVPVRVQGRHWGGFRTAYKL</sequence>
<proteinExistence type="predicted"/>
<dbReference type="PROSITE" id="PS50111">
    <property type="entry name" value="CHEMOTAXIS_TRANSDUC_2"/>
    <property type="match status" value="1"/>
</dbReference>
<evidence type="ECO:0000256" key="3">
    <source>
        <dbReference type="SAM" id="Coils"/>
    </source>
</evidence>
<dbReference type="PANTHER" id="PTHR32089:SF112">
    <property type="entry name" value="LYSOZYME-LIKE PROTEIN-RELATED"/>
    <property type="match status" value="1"/>
</dbReference>
<evidence type="ECO:0000313" key="6">
    <source>
        <dbReference type="Proteomes" id="UP000290174"/>
    </source>
</evidence>
<dbReference type="GO" id="GO:0007165">
    <property type="term" value="P:signal transduction"/>
    <property type="evidence" value="ECO:0007669"/>
    <property type="project" value="UniProtKB-KW"/>
</dbReference>
<feature type="coiled-coil region" evidence="3">
    <location>
        <begin position="138"/>
        <end position="165"/>
    </location>
</feature>
<keyword evidence="1 2" id="KW-0807">Transducer</keyword>
<dbReference type="GO" id="GO:0016020">
    <property type="term" value="C:membrane"/>
    <property type="evidence" value="ECO:0007669"/>
    <property type="project" value="InterPro"/>
</dbReference>
<feature type="domain" description="Methyl-accepting transducer" evidence="4">
    <location>
        <begin position="67"/>
        <end position="317"/>
    </location>
</feature>
<dbReference type="AlphaFoldDB" id="A0A4V1KX88"/>
<accession>A0A4V1KX88</accession>
<comment type="caution">
    <text evidence="5">The sequence shown here is derived from an EMBL/GenBank/DDBJ whole genome shotgun (WGS) entry which is preliminary data.</text>
</comment>
<dbReference type="Gene3D" id="1.10.287.950">
    <property type="entry name" value="Methyl-accepting chemotaxis protein"/>
    <property type="match status" value="1"/>
</dbReference>
<dbReference type="SMART" id="SM00283">
    <property type="entry name" value="MA"/>
    <property type="match status" value="1"/>
</dbReference>
<dbReference type="EMBL" id="RKMK01000004">
    <property type="protein sequence ID" value="RXH01375.1"/>
    <property type="molecule type" value="Genomic_DNA"/>
</dbReference>